<accession>A0ABW4YLJ7</accession>
<protein>
    <submittedName>
        <fullName evidence="2">DUF445 domain-containing protein</fullName>
    </submittedName>
</protein>
<keyword evidence="1" id="KW-0812">Transmembrane</keyword>
<reference evidence="3" key="1">
    <citation type="journal article" date="2019" name="Int. J. Syst. Evol. Microbiol.">
        <title>The Global Catalogue of Microorganisms (GCM) 10K type strain sequencing project: providing services to taxonomists for standard genome sequencing and annotation.</title>
        <authorList>
            <consortium name="The Broad Institute Genomics Platform"/>
            <consortium name="The Broad Institute Genome Sequencing Center for Infectious Disease"/>
            <person name="Wu L."/>
            <person name="Ma J."/>
        </authorList>
    </citation>
    <scope>NUCLEOTIDE SEQUENCE [LARGE SCALE GENOMIC DNA]</scope>
    <source>
        <strain evidence="3">GH52</strain>
    </source>
</reference>
<name>A0ABW4YLJ7_9BACL</name>
<sequence length="429" mass="50204">MTMRKKANLSVLLLAILFLIMVWCNYRFEDVWWTGFLLYTTEAGLIGALADWFAVTVLFRHPFGLTWFPHTAIIPRNRNKLVDGIVMLVEKQLLSKDLLYSKLEQVDFIKLILQIGDQATTRYKWGDKLWEWVLQFSTAERLTLFSKRADNIAKQKLRETDAAPLLGKALQYALEQGMIDRVIQIVVPIIANKMNQPEVRLEIFKMLDREKQKISDEGSGLKRWFKQQMIRFAEETDAVNLQVAASVLHRDLIQFVHRLQEEDHEIRQMLNQMLHNLAEQLQTSTNMEQTIRKWLTQLMQQLSFEPIILALLTDIRTAMGSNSESMRRWLQQWITISWRHFRSNKPLQQQLQQYIQQLLVTVVESEHAQIGQIVRSTLDEFTEDKLVNFIESKVEVDLQRIRLNGALIGSAAGALIYIFLHTIYAQFFL</sequence>
<evidence type="ECO:0000313" key="2">
    <source>
        <dbReference type="EMBL" id="MFD2116402.1"/>
    </source>
</evidence>
<organism evidence="2 3">
    <name type="scientific">Paenibacillus yanchengensis</name>
    <dbReference type="NCBI Taxonomy" id="2035833"/>
    <lineage>
        <taxon>Bacteria</taxon>
        <taxon>Bacillati</taxon>
        <taxon>Bacillota</taxon>
        <taxon>Bacilli</taxon>
        <taxon>Bacillales</taxon>
        <taxon>Paenibacillaceae</taxon>
        <taxon>Paenibacillus</taxon>
    </lineage>
</organism>
<dbReference type="PANTHER" id="PTHR38442">
    <property type="entry name" value="INNER MEMBRANE PROTEIN-RELATED"/>
    <property type="match status" value="1"/>
</dbReference>
<gene>
    <name evidence="2" type="ORF">ACFSJH_11785</name>
</gene>
<proteinExistence type="predicted"/>
<comment type="caution">
    <text evidence="2">The sequence shown here is derived from an EMBL/GenBank/DDBJ whole genome shotgun (WGS) entry which is preliminary data.</text>
</comment>
<evidence type="ECO:0000313" key="3">
    <source>
        <dbReference type="Proteomes" id="UP001597362"/>
    </source>
</evidence>
<dbReference type="InterPro" id="IPR007383">
    <property type="entry name" value="DUF445"/>
</dbReference>
<dbReference type="Proteomes" id="UP001597362">
    <property type="component" value="Unassembled WGS sequence"/>
</dbReference>
<dbReference type="EMBL" id="JBHUHO010000030">
    <property type="protein sequence ID" value="MFD2116402.1"/>
    <property type="molecule type" value="Genomic_DNA"/>
</dbReference>
<dbReference type="SUPFAM" id="SSF48371">
    <property type="entry name" value="ARM repeat"/>
    <property type="match status" value="1"/>
</dbReference>
<feature type="transmembrane region" description="Helical" evidence="1">
    <location>
        <begin position="403"/>
        <end position="424"/>
    </location>
</feature>
<keyword evidence="1" id="KW-1133">Transmembrane helix</keyword>
<feature type="transmembrane region" description="Helical" evidence="1">
    <location>
        <begin position="34"/>
        <end position="59"/>
    </location>
</feature>
<dbReference type="Pfam" id="PF04286">
    <property type="entry name" value="DUF445"/>
    <property type="match status" value="1"/>
</dbReference>
<evidence type="ECO:0000256" key="1">
    <source>
        <dbReference type="SAM" id="Phobius"/>
    </source>
</evidence>
<dbReference type="RefSeq" id="WP_377772531.1">
    <property type="nucleotide sequence ID" value="NZ_JBHUHO010000030.1"/>
</dbReference>
<dbReference type="InterPro" id="IPR016024">
    <property type="entry name" value="ARM-type_fold"/>
</dbReference>
<keyword evidence="1" id="KW-0472">Membrane</keyword>
<keyword evidence="3" id="KW-1185">Reference proteome</keyword>
<dbReference type="PANTHER" id="PTHR38442:SF1">
    <property type="entry name" value="INNER MEMBRANE PROTEIN"/>
    <property type="match status" value="1"/>
</dbReference>